<dbReference type="InterPro" id="IPR044861">
    <property type="entry name" value="IPNS-like_FE2OG_OXY"/>
</dbReference>
<dbReference type="Gene3D" id="2.60.120.330">
    <property type="entry name" value="B-lactam Antibiotic, Isopenicillin N Synthase, Chain"/>
    <property type="match status" value="1"/>
</dbReference>
<dbReference type="Pfam" id="PF03171">
    <property type="entry name" value="2OG-FeII_Oxy"/>
    <property type="match status" value="1"/>
</dbReference>
<dbReference type="InterPro" id="IPR005123">
    <property type="entry name" value="Oxoglu/Fe-dep_dioxygenase_dom"/>
</dbReference>
<dbReference type="InterPro" id="IPR050231">
    <property type="entry name" value="Iron_ascorbate_oxido_reductase"/>
</dbReference>
<dbReference type="PROSITE" id="PS51471">
    <property type="entry name" value="FE2OG_OXY"/>
    <property type="match status" value="1"/>
</dbReference>
<accession>A0A7S2KDS8</accession>
<dbReference type="SUPFAM" id="SSF51197">
    <property type="entry name" value="Clavaminate synthase-like"/>
    <property type="match status" value="1"/>
</dbReference>
<sequence>MATIRQRKPTLQRKKSGLIRFAQNITSQGGEDGIIAKIFELLPSPPECDGYYLCIDVGAWDGKHLSNTYNLLCAKEEPEQRWKGILIEPHPERFVDLKELHEPLGNICLNVCVSCQPESPFSLSNLLSDHVKTNDKTVDLLSIDVDGTDYWLMDDILRSQVVKARVICIEFNPTMPDDIIYIQERRDEIRHGSSLAALCELANQYSYVLVETTVFNAFFVLEDLYLNYLKDTVPIPDCSIEALHEVTMGTTMYQLYDGTLKLSGCKRMLWHRLPIHEDKIQILTEKERNFPFAPPSTTTSQETIINMSAYCMENFQNEKRAECRNKLLRSLQKDGFALITGTGLSVTACNNALRATDMFFNEADEKVRRSCLAKDRARRGYSPLNSENFASLVGNVAPNDLVRKFRVGAVEEKFGQSPLHRPNTWPSCEHWDEEKASFFQKSIQDFYADIGRASNAVVHAIREGLSNIESLNEENLQVLSMDENISHTSILTLLGYKKGARHQGKMKRSLVAPHTDVGVITILLFDAGDCAVLQRANNGQSISRPEKNWIDVNLPNLSTLSDPVLVVNIGDCLSEISGGTLPSTLHRVQPLPGDVPRNCLAFFVGLAPEAELMLPNRCAPMSYEEWRKERIEKASLVVRKGKG</sequence>
<dbReference type="InterPro" id="IPR027443">
    <property type="entry name" value="IPNS-like_sf"/>
</dbReference>
<evidence type="ECO:0000313" key="2">
    <source>
        <dbReference type="EMBL" id="CAD9573967.1"/>
    </source>
</evidence>
<evidence type="ECO:0000259" key="1">
    <source>
        <dbReference type="PROSITE" id="PS51471"/>
    </source>
</evidence>
<dbReference type="AlphaFoldDB" id="A0A7S2KDS8"/>
<dbReference type="InterPro" id="IPR026992">
    <property type="entry name" value="DIOX_N"/>
</dbReference>
<proteinExistence type="predicted"/>
<dbReference type="Pfam" id="PF14226">
    <property type="entry name" value="DIOX_N"/>
    <property type="match status" value="1"/>
</dbReference>
<reference evidence="2" key="1">
    <citation type="submission" date="2021-01" db="EMBL/GenBank/DDBJ databases">
        <authorList>
            <person name="Corre E."/>
            <person name="Pelletier E."/>
            <person name="Niang G."/>
            <person name="Scheremetjew M."/>
            <person name="Finn R."/>
            <person name="Kale V."/>
            <person name="Holt S."/>
            <person name="Cochrane G."/>
            <person name="Meng A."/>
            <person name="Brown T."/>
            <person name="Cohen L."/>
        </authorList>
    </citation>
    <scope>NUCLEOTIDE SEQUENCE</scope>
    <source>
        <strain evidence="2">B650</strain>
    </source>
</reference>
<name>A0A7S2KDS8_9STRA</name>
<feature type="domain" description="Fe2OG dioxygenase" evidence="1">
    <location>
        <begin position="486"/>
        <end position="606"/>
    </location>
</feature>
<organism evidence="2">
    <name type="scientific">Leptocylindrus danicus</name>
    <dbReference type="NCBI Taxonomy" id="163516"/>
    <lineage>
        <taxon>Eukaryota</taxon>
        <taxon>Sar</taxon>
        <taxon>Stramenopiles</taxon>
        <taxon>Ochrophyta</taxon>
        <taxon>Bacillariophyta</taxon>
        <taxon>Coscinodiscophyceae</taxon>
        <taxon>Chaetocerotophycidae</taxon>
        <taxon>Leptocylindrales</taxon>
        <taxon>Leptocylindraceae</taxon>
        <taxon>Leptocylindrus</taxon>
    </lineage>
</organism>
<protein>
    <recommendedName>
        <fullName evidence="1">Fe2OG dioxygenase domain-containing protein</fullName>
    </recommendedName>
</protein>
<dbReference type="EMBL" id="HBGY01013036">
    <property type="protein sequence ID" value="CAD9573967.1"/>
    <property type="molecule type" value="Transcribed_RNA"/>
</dbReference>
<dbReference type="PANTHER" id="PTHR47990">
    <property type="entry name" value="2-OXOGLUTARATE (2OG) AND FE(II)-DEPENDENT OXYGENASE SUPERFAMILY PROTEIN-RELATED"/>
    <property type="match status" value="1"/>
</dbReference>
<gene>
    <name evidence="2" type="ORF">LDAN0321_LOCUS8341</name>
</gene>